<evidence type="ECO:0000313" key="3">
    <source>
        <dbReference type="EMBL" id="KAF2176655.1"/>
    </source>
</evidence>
<keyword evidence="4" id="KW-1185">Reference proteome</keyword>
<feature type="signal peptide" evidence="1">
    <location>
        <begin position="1"/>
        <end position="17"/>
    </location>
</feature>
<dbReference type="Proteomes" id="UP000800200">
    <property type="component" value="Unassembled WGS sequence"/>
</dbReference>
<protein>
    <recommendedName>
        <fullName evidence="2">DUF8021 domain-containing protein</fullName>
    </recommendedName>
</protein>
<reference evidence="3" key="1">
    <citation type="journal article" date="2020" name="Stud. Mycol.">
        <title>101 Dothideomycetes genomes: a test case for predicting lifestyles and emergence of pathogens.</title>
        <authorList>
            <person name="Haridas S."/>
            <person name="Albert R."/>
            <person name="Binder M."/>
            <person name="Bloem J."/>
            <person name="Labutti K."/>
            <person name="Salamov A."/>
            <person name="Andreopoulos B."/>
            <person name="Baker S."/>
            <person name="Barry K."/>
            <person name="Bills G."/>
            <person name="Bluhm B."/>
            <person name="Cannon C."/>
            <person name="Castanera R."/>
            <person name="Culley D."/>
            <person name="Daum C."/>
            <person name="Ezra D."/>
            <person name="Gonzalez J."/>
            <person name="Henrissat B."/>
            <person name="Kuo A."/>
            <person name="Liang C."/>
            <person name="Lipzen A."/>
            <person name="Lutzoni F."/>
            <person name="Magnuson J."/>
            <person name="Mondo S."/>
            <person name="Nolan M."/>
            <person name="Ohm R."/>
            <person name="Pangilinan J."/>
            <person name="Park H.-J."/>
            <person name="Ramirez L."/>
            <person name="Alfaro M."/>
            <person name="Sun H."/>
            <person name="Tritt A."/>
            <person name="Yoshinaga Y."/>
            <person name="Zwiers L.-H."/>
            <person name="Turgeon B."/>
            <person name="Goodwin S."/>
            <person name="Spatafora J."/>
            <person name="Crous P."/>
            <person name="Grigoriev I."/>
        </authorList>
    </citation>
    <scope>NUCLEOTIDE SEQUENCE</scope>
    <source>
        <strain evidence="3">CBS 207.26</strain>
    </source>
</reference>
<dbReference type="OrthoDB" id="3504677at2759"/>
<feature type="domain" description="DUF8021" evidence="2">
    <location>
        <begin position="153"/>
        <end position="255"/>
    </location>
</feature>
<name>A0A6A6DC00_9PEZI</name>
<accession>A0A6A6DC00</accession>
<evidence type="ECO:0000256" key="1">
    <source>
        <dbReference type="SAM" id="SignalP"/>
    </source>
</evidence>
<dbReference type="Pfam" id="PF26061">
    <property type="entry name" value="DUF8021"/>
    <property type="match status" value="1"/>
</dbReference>
<keyword evidence="1" id="KW-0732">Signal</keyword>
<dbReference type="EMBL" id="ML994704">
    <property type="protein sequence ID" value="KAF2176655.1"/>
    <property type="molecule type" value="Genomic_DNA"/>
</dbReference>
<gene>
    <name evidence="3" type="ORF">K469DRAFT_812810</name>
</gene>
<sequence length="259" mass="28400">MLYLLLGIASLAATSTAAPVVADCDKTLLRSVTDSYVAAQTDGKPGTLAPIADNLEYFENDKKADITKGVLSQPQKIDNKRSQHDTTNCATYTELIITDSKHPYVLGTQIHLAGGKVSKVETIITDKGDWLFDAKGTLKWAQQEKWDPIPADKRDTREAIKAAGDAYCDIFKDKTVKVPWGQPCARLEGGSYTGKGQASDRCDVGIPDNVQLTNRRYVIDEEYGTVGIFLSFQGIPDSHEFRLEGGKLRYVHTLTATGR</sequence>
<feature type="chain" id="PRO_5025552409" description="DUF8021 domain-containing protein" evidence="1">
    <location>
        <begin position="18"/>
        <end position="259"/>
    </location>
</feature>
<evidence type="ECO:0000313" key="4">
    <source>
        <dbReference type="Proteomes" id="UP000800200"/>
    </source>
</evidence>
<evidence type="ECO:0000259" key="2">
    <source>
        <dbReference type="Pfam" id="PF26061"/>
    </source>
</evidence>
<dbReference type="InterPro" id="IPR058334">
    <property type="entry name" value="DUF8021"/>
</dbReference>
<dbReference type="AlphaFoldDB" id="A0A6A6DC00"/>
<proteinExistence type="predicted"/>
<organism evidence="3 4">
    <name type="scientific">Zopfia rhizophila CBS 207.26</name>
    <dbReference type="NCBI Taxonomy" id="1314779"/>
    <lineage>
        <taxon>Eukaryota</taxon>
        <taxon>Fungi</taxon>
        <taxon>Dikarya</taxon>
        <taxon>Ascomycota</taxon>
        <taxon>Pezizomycotina</taxon>
        <taxon>Dothideomycetes</taxon>
        <taxon>Dothideomycetes incertae sedis</taxon>
        <taxon>Zopfiaceae</taxon>
        <taxon>Zopfia</taxon>
    </lineage>
</organism>